<dbReference type="PROSITE" id="PS00455">
    <property type="entry name" value="AMP_BINDING"/>
    <property type="match status" value="1"/>
</dbReference>
<dbReference type="InterPro" id="IPR025110">
    <property type="entry name" value="AMP-bd_C"/>
</dbReference>
<dbReference type="EMBL" id="CAVMBE010000087">
    <property type="protein sequence ID" value="CAK4033500.1"/>
    <property type="molecule type" value="Genomic_DNA"/>
</dbReference>
<dbReference type="SUPFAM" id="SSF56801">
    <property type="entry name" value="Acetyl-CoA synthetase-like"/>
    <property type="match status" value="1"/>
</dbReference>
<comment type="caution">
    <text evidence="3">The sequence shown here is derived from an EMBL/GenBank/DDBJ whole genome shotgun (WGS) entry which is preliminary data.</text>
</comment>
<dbReference type="PANTHER" id="PTHR24096:SF194">
    <property type="entry name" value="AMP-DEPENDENT SYNTHETASE_LIGASE DOMAIN-CONTAINING PROTEIN"/>
    <property type="match status" value="1"/>
</dbReference>
<dbReference type="Proteomes" id="UP001296104">
    <property type="component" value="Unassembled WGS sequence"/>
</dbReference>
<gene>
    <name evidence="3" type="ORF">LECACI_7A008658</name>
</gene>
<dbReference type="PROSITE" id="PS50890">
    <property type="entry name" value="PUA"/>
    <property type="match status" value="1"/>
</dbReference>
<evidence type="ECO:0000313" key="4">
    <source>
        <dbReference type="Proteomes" id="UP001296104"/>
    </source>
</evidence>
<proteinExistence type="predicted"/>
<protein>
    <submittedName>
        <fullName evidence="3">4-coumarate-- ligase-like 7</fullName>
    </submittedName>
</protein>
<dbReference type="Pfam" id="PF00501">
    <property type="entry name" value="AMP-binding"/>
    <property type="match status" value="1"/>
</dbReference>
<evidence type="ECO:0000259" key="1">
    <source>
        <dbReference type="Pfam" id="PF00501"/>
    </source>
</evidence>
<dbReference type="InterPro" id="IPR000873">
    <property type="entry name" value="AMP-dep_synth/lig_dom"/>
</dbReference>
<reference evidence="3" key="1">
    <citation type="submission" date="2023-11" db="EMBL/GenBank/DDBJ databases">
        <authorList>
            <person name="Alioto T."/>
            <person name="Alioto T."/>
            <person name="Gomez Garrido J."/>
        </authorList>
    </citation>
    <scope>NUCLEOTIDE SEQUENCE</scope>
</reference>
<dbReference type="InterPro" id="IPR020845">
    <property type="entry name" value="AMP-binding_CS"/>
</dbReference>
<organism evidence="3 4">
    <name type="scientific">Lecanosticta acicola</name>
    <dbReference type="NCBI Taxonomy" id="111012"/>
    <lineage>
        <taxon>Eukaryota</taxon>
        <taxon>Fungi</taxon>
        <taxon>Dikarya</taxon>
        <taxon>Ascomycota</taxon>
        <taxon>Pezizomycotina</taxon>
        <taxon>Dothideomycetes</taxon>
        <taxon>Dothideomycetidae</taxon>
        <taxon>Mycosphaerellales</taxon>
        <taxon>Mycosphaerellaceae</taxon>
        <taxon>Lecanosticta</taxon>
    </lineage>
</organism>
<dbReference type="GO" id="GO:0016405">
    <property type="term" value="F:CoA-ligase activity"/>
    <property type="evidence" value="ECO:0007669"/>
    <property type="project" value="TreeGrafter"/>
</dbReference>
<name>A0AAI8Z6T6_9PEZI</name>
<dbReference type="Pfam" id="PF13193">
    <property type="entry name" value="AMP-binding_C"/>
    <property type="match status" value="1"/>
</dbReference>
<dbReference type="PANTHER" id="PTHR24096">
    <property type="entry name" value="LONG-CHAIN-FATTY-ACID--COA LIGASE"/>
    <property type="match status" value="1"/>
</dbReference>
<evidence type="ECO:0000313" key="3">
    <source>
        <dbReference type="EMBL" id="CAK4033500.1"/>
    </source>
</evidence>
<keyword evidence="4" id="KW-1185">Reference proteome</keyword>
<accession>A0AAI8Z6T6</accession>
<dbReference type="InterPro" id="IPR042099">
    <property type="entry name" value="ANL_N_sf"/>
</dbReference>
<feature type="domain" description="AMP-binding enzyme C-terminal" evidence="2">
    <location>
        <begin position="469"/>
        <end position="550"/>
    </location>
</feature>
<dbReference type="Gene3D" id="3.40.50.12780">
    <property type="entry name" value="N-terminal domain of ligase-like"/>
    <property type="match status" value="1"/>
</dbReference>
<keyword evidence="3" id="KW-0436">Ligase</keyword>
<dbReference type="Gene3D" id="3.30.300.30">
    <property type="match status" value="1"/>
</dbReference>
<sequence>MPFRSSFPDVHVQSTNILSYLFPPRTAQEEDTALWIDAKDPSKYISSRQALTLIRRFAAGLDRMGIPQDSAIMVVAPNNIFVPIVYLTAAGSGRFFTAANPGYTVGELVHQMKTIRAAVVLADPSALEKVGEAARVAGIPREKIFEFSDAPGTGAGSFQNWRSVWVTEQVGAQWQWDPMCGGGAEKRIAVVNFSSGTTGLPKGVCITHAQICANAAQVIHTRMADTGQSVNERARAEADRWLAFLPWYHAYAQLFTLVMACKLRQAVYTMGHFELEAYIEYIGKYRITALQVVPPVLVMLNKRAGIEECDVKSVEYVMSAAAPLKRELQNEISRKLGSMIAQSWGMTETTCTGLMYRGREEDGSGSVGQLLPNTEAMLVDEAGREVDVDHAVGEVDVDHAVGEAGELWVRGPQMMLRYWENEAATRETVTADGWLKTGDVAQHRAGRFWIVDRRKELIKVRGFQVAPAELEALLLDHPAVADCAVVGLAARDDSEELPRAYVALQEEAATHPEQAIRAIDQYFGERVARHKRLTGGIAVVESIPRLLSGKIQRKVVKEWAKRARDAKAVAQAKL</sequence>
<dbReference type="InterPro" id="IPR045851">
    <property type="entry name" value="AMP-bd_C_sf"/>
</dbReference>
<feature type="domain" description="AMP-dependent synthetase/ligase" evidence="1">
    <location>
        <begin position="29"/>
        <end position="419"/>
    </location>
</feature>
<dbReference type="AlphaFoldDB" id="A0AAI8Z6T6"/>
<evidence type="ECO:0000259" key="2">
    <source>
        <dbReference type="Pfam" id="PF13193"/>
    </source>
</evidence>